<keyword evidence="1 2" id="KW-0129">CBS domain</keyword>
<dbReference type="InterPro" id="IPR000644">
    <property type="entry name" value="CBS_dom"/>
</dbReference>
<dbReference type="Gene3D" id="3.10.580.10">
    <property type="entry name" value="CBS-domain"/>
    <property type="match status" value="1"/>
</dbReference>
<dbReference type="EMBL" id="PIQN01000007">
    <property type="protein sequence ID" value="PKA43721.1"/>
    <property type="molecule type" value="Genomic_DNA"/>
</dbReference>
<dbReference type="InterPro" id="IPR007055">
    <property type="entry name" value="BON_dom"/>
</dbReference>
<evidence type="ECO:0000313" key="6">
    <source>
        <dbReference type="Proteomes" id="UP000232164"/>
    </source>
</evidence>
<dbReference type="PANTHER" id="PTHR43080">
    <property type="entry name" value="CBS DOMAIN-CONTAINING PROTEIN CBSX3, MITOCHONDRIAL"/>
    <property type="match status" value="1"/>
</dbReference>
<feature type="domain" description="CBS" evidence="4">
    <location>
        <begin position="88"/>
        <end position="144"/>
    </location>
</feature>
<gene>
    <name evidence="5" type="ORF">CWR43_09940</name>
</gene>
<protein>
    <recommendedName>
        <fullName evidence="7">BON domain-containing protein</fullName>
    </recommendedName>
</protein>
<dbReference type="CDD" id="cd04586">
    <property type="entry name" value="CBS_pair_BON_assoc"/>
    <property type="match status" value="1"/>
</dbReference>
<dbReference type="PIRSF" id="PIRSF036990">
    <property type="entry name" value="UCP036990_CBS_BON"/>
    <property type="match status" value="1"/>
</dbReference>
<comment type="caution">
    <text evidence="5">The sequence shown here is derived from an EMBL/GenBank/DDBJ whole genome shotgun (WGS) entry which is preliminary data.</text>
</comment>
<sequence>MQARDIMTRPVASVSVTASIRKAIEIMIAADCSGLPVLGDDGSLRGIITEGDLLRRKELDLRAAADAGTVDALSDYVHGSSWRVEDVMSADVVSVMPTAPLGEIAGLMAVHSIKRVPVVLDGRVVGIVSRRDLLKAVVAGLPDRIPRGEEALRLAIATRLKSDLNLPREQIAVAVQDGNVILTGIVETELHRKAIKVLVESLRGSATVVDNVKTIADRP</sequence>
<dbReference type="InterPro" id="IPR017080">
    <property type="entry name" value="UCP036990_CBS_BON"/>
</dbReference>
<feature type="domain" description="CBS" evidence="4">
    <location>
        <begin position="7"/>
        <end position="64"/>
    </location>
</feature>
<reference evidence="5 6" key="1">
    <citation type="submission" date="2017-11" db="EMBL/GenBank/DDBJ databases">
        <authorList>
            <person name="Han C.G."/>
        </authorList>
    </citation>
    <scope>NUCLEOTIDE SEQUENCE [LARGE SCALE GENOMIC DNA]</scope>
    <source>
        <strain evidence="5 6">HCNT1</strain>
    </source>
</reference>
<dbReference type="PROSITE" id="PS50914">
    <property type="entry name" value="BON"/>
    <property type="match status" value="1"/>
</dbReference>
<dbReference type="STRING" id="1041146.GCA_000427985_06335"/>
<dbReference type="Gene3D" id="3.30.1340.30">
    <property type="match status" value="1"/>
</dbReference>
<evidence type="ECO:0000313" key="5">
    <source>
        <dbReference type="EMBL" id="PKA43721.1"/>
    </source>
</evidence>
<dbReference type="InterPro" id="IPR051257">
    <property type="entry name" value="Diverse_CBS-Domain"/>
</dbReference>
<accession>A0A2N0DC88</accession>
<evidence type="ECO:0008006" key="7">
    <source>
        <dbReference type="Google" id="ProtNLM"/>
    </source>
</evidence>
<organism evidence="5 6">
    <name type="scientific">Rhizobium sullae</name>
    <name type="common">Rhizobium hedysari</name>
    <dbReference type="NCBI Taxonomy" id="50338"/>
    <lineage>
        <taxon>Bacteria</taxon>
        <taxon>Pseudomonadati</taxon>
        <taxon>Pseudomonadota</taxon>
        <taxon>Alphaproteobacteria</taxon>
        <taxon>Hyphomicrobiales</taxon>
        <taxon>Rhizobiaceae</taxon>
        <taxon>Rhizobium/Agrobacterium group</taxon>
        <taxon>Rhizobium</taxon>
    </lineage>
</organism>
<dbReference type="Pfam" id="PF04972">
    <property type="entry name" value="BON"/>
    <property type="match status" value="1"/>
</dbReference>
<dbReference type="InterPro" id="IPR046342">
    <property type="entry name" value="CBS_dom_sf"/>
</dbReference>
<dbReference type="AlphaFoldDB" id="A0A2N0DC88"/>
<dbReference type="PROSITE" id="PS51371">
    <property type="entry name" value="CBS"/>
    <property type="match status" value="2"/>
</dbReference>
<evidence type="ECO:0000256" key="2">
    <source>
        <dbReference type="PROSITE-ProRule" id="PRU00703"/>
    </source>
</evidence>
<dbReference type="Proteomes" id="UP000232164">
    <property type="component" value="Unassembled WGS sequence"/>
</dbReference>
<feature type="domain" description="BON" evidence="3">
    <location>
        <begin position="148"/>
        <end position="216"/>
    </location>
</feature>
<proteinExistence type="predicted"/>
<evidence type="ECO:0000259" key="3">
    <source>
        <dbReference type="PROSITE" id="PS50914"/>
    </source>
</evidence>
<dbReference type="SMART" id="SM00116">
    <property type="entry name" value="CBS"/>
    <property type="match status" value="2"/>
</dbReference>
<name>A0A2N0DC88_RHISU</name>
<dbReference type="SUPFAM" id="SSF54631">
    <property type="entry name" value="CBS-domain pair"/>
    <property type="match status" value="1"/>
</dbReference>
<dbReference type="PANTHER" id="PTHR43080:SF26">
    <property type="entry name" value="REGULATORY PROTEIN"/>
    <property type="match status" value="1"/>
</dbReference>
<evidence type="ECO:0000259" key="4">
    <source>
        <dbReference type="PROSITE" id="PS51371"/>
    </source>
</evidence>
<dbReference type="Pfam" id="PF00571">
    <property type="entry name" value="CBS"/>
    <property type="match status" value="2"/>
</dbReference>
<evidence type="ECO:0000256" key="1">
    <source>
        <dbReference type="ARBA" id="ARBA00023122"/>
    </source>
</evidence>
<reference evidence="5 6" key="2">
    <citation type="submission" date="2017-12" db="EMBL/GenBank/DDBJ databases">
        <title>Genome sequence of Rhizobium sullae HCNT1 isolated from Sulla coronaria nodules and featuring peculiar denitrification phenotypes.</title>
        <authorList>
            <person name="De Diego-Diaz B."/>
            <person name="Treu L."/>
            <person name="Campanaro S."/>
            <person name="Da Silva Duarte V."/>
            <person name="Basaglia M."/>
            <person name="Favaro L."/>
            <person name="Casella S."/>
            <person name="Squartini A."/>
        </authorList>
    </citation>
    <scope>NUCLEOTIDE SEQUENCE [LARGE SCALE GENOMIC DNA]</scope>
    <source>
        <strain evidence="5 6">HCNT1</strain>
    </source>
</reference>